<accession>H1Z240</accession>
<dbReference type="HOGENOM" id="CLU_092288_0_0_2"/>
<evidence type="ECO:0000313" key="4">
    <source>
        <dbReference type="Proteomes" id="UP000005741"/>
    </source>
</evidence>
<keyword evidence="3" id="KW-0282">Flagellum</keyword>
<dbReference type="InParanoid" id="H1Z240"/>
<dbReference type="OrthoDB" id="125222at2157"/>
<dbReference type="InterPro" id="IPR013373">
    <property type="entry name" value="Flagellin/pilin_N_arc"/>
</dbReference>
<keyword evidence="3" id="KW-0966">Cell projection</keyword>
<feature type="transmembrane region" description="Helical" evidence="1">
    <location>
        <begin position="12"/>
        <end position="36"/>
    </location>
</feature>
<keyword evidence="3" id="KW-0969">Cilium</keyword>
<dbReference type="NCBIfam" id="TIGR02537">
    <property type="entry name" value="arch_flag_Nterm"/>
    <property type="match status" value="1"/>
</dbReference>
<keyword evidence="1" id="KW-1133">Transmembrane helix</keyword>
<keyword evidence="1" id="KW-0812">Transmembrane</keyword>
<dbReference type="Proteomes" id="UP000005741">
    <property type="component" value="Chromosome"/>
</dbReference>
<dbReference type="Pfam" id="PF07790">
    <property type="entry name" value="Pilin_N"/>
    <property type="match status" value="1"/>
</dbReference>
<keyword evidence="4" id="KW-1185">Reference proteome</keyword>
<evidence type="ECO:0000313" key="3">
    <source>
        <dbReference type="EMBL" id="EHQ36385.1"/>
    </source>
</evidence>
<protein>
    <submittedName>
        <fullName evidence="3">Flagellin domain protein</fullName>
    </submittedName>
</protein>
<reference evidence="3 4" key="1">
    <citation type="submission" date="2011-10" db="EMBL/GenBank/DDBJ databases">
        <title>The Improved High-Quality Draft genome of Methanoplanus limicola DSM 2279.</title>
        <authorList>
            <consortium name="US DOE Joint Genome Institute (JGI-PGF)"/>
            <person name="Lucas S."/>
            <person name="Copeland A."/>
            <person name="Lapidus A."/>
            <person name="Glavina del Rio T."/>
            <person name="Dalin E."/>
            <person name="Tice H."/>
            <person name="Bruce D."/>
            <person name="Goodwin L."/>
            <person name="Pitluck S."/>
            <person name="Peters L."/>
            <person name="Mikhailova N."/>
            <person name="Lu M."/>
            <person name="Kyrpides N."/>
            <person name="Mavromatis K."/>
            <person name="Ivanova N."/>
            <person name="Markowitz V."/>
            <person name="Cheng J.-F."/>
            <person name="Hugenholtz P."/>
            <person name="Woyke T."/>
            <person name="Wu D."/>
            <person name="Wirth R."/>
            <person name="Brambilla E.-M."/>
            <person name="Klenk H.-P."/>
            <person name="Eisen J.A."/>
        </authorList>
    </citation>
    <scope>NUCLEOTIDE SEQUENCE [LARGE SCALE GENOMIC DNA]</scope>
    <source>
        <strain evidence="3 4">DSM 2279</strain>
    </source>
</reference>
<dbReference type="InterPro" id="IPR012859">
    <property type="entry name" value="Pilin_N_archaeal"/>
</dbReference>
<evidence type="ECO:0000259" key="2">
    <source>
        <dbReference type="Pfam" id="PF07790"/>
    </source>
</evidence>
<gene>
    <name evidence="3" type="ORF">Metlim_2331</name>
</gene>
<evidence type="ECO:0000256" key="1">
    <source>
        <dbReference type="SAM" id="Phobius"/>
    </source>
</evidence>
<feature type="domain" description="Archaeal Type IV pilin N-terminal" evidence="2">
    <location>
        <begin position="10"/>
        <end position="87"/>
    </location>
</feature>
<organism evidence="3 4">
    <name type="scientific">Methanoplanus limicola DSM 2279</name>
    <dbReference type="NCBI Taxonomy" id="937775"/>
    <lineage>
        <taxon>Archaea</taxon>
        <taxon>Methanobacteriati</taxon>
        <taxon>Methanobacteriota</taxon>
        <taxon>Stenosarchaea group</taxon>
        <taxon>Methanomicrobia</taxon>
        <taxon>Methanomicrobiales</taxon>
        <taxon>Methanomicrobiaceae</taxon>
        <taxon>Methanoplanus</taxon>
    </lineage>
</organism>
<sequence length="234" mass="24933">MKEKNKDFEEAVSPVVGVMLMLVVTIIIAAVVSGFATGLGAGEKNAPQMTAETKIINTGYYYGSYFSLVVTGVSEPIPSSDLKIVTSWKANGTMNTTNIIPGVENFEYSSTQHGVAPWATGTGIEFGMNNIKNPEQWFGNYSISPGTSMRAYPCGAWGPNVDPAIYGGYGPGPDATYVYTDGTGYTIGDCIDPMQAVLGYNWNNLRNGDIVTVKILHTPSGKVIYDDNVAVQGG</sequence>
<dbReference type="RefSeq" id="WP_004078641.1">
    <property type="nucleotide sequence ID" value="NZ_CM001436.1"/>
</dbReference>
<dbReference type="AlphaFoldDB" id="H1Z240"/>
<keyword evidence="1" id="KW-0472">Membrane</keyword>
<name>H1Z240_9EURY</name>
<dbReference type="EMBL" id="CM001436">
    <property type="protein sequence ID" value="EHQ36385.1"/>
    <property type="molecule type" value="Genomic_DNA"/>
</dbReference>
<proteinExistence type="predicted"/>